<comment type="subcellular location">
    <subcellularLocation>
        <location evidence="3">Cytoplasm</location>
    </subcellularLocation>
</comment>
<dbReference type="PANTHER" id="PTHR10695:SF46">
    <property type="entry name" value="BIFUNCTIONAL COENZYME A SYNTHASE-RELATED"/>
    <property type="match status" value="1"/>
</dbReference>
<comment type="pathway">
    <text evidence="3">Cofactor biosynthesis; coenzyme A biosynthesis; CoA from (R)-pantothenate: step 5/5.</text>
</comment>
<evidence type="ECO:0000256" key="4">
    <source>
        <dbReference type="NCBIfam" id="TIGR00152"/>
    </source>
</evidence>
<accession>A0A1U7NFU9</accession>
<keyword evidence="2 3" id="KW-0067">ATP-binding</keyword>
<dbReference type="InterPro" id="IPR001977">
    <property type="entry name" value="Depp_CoAkinase"/>
</dbReference>
<comment type="catalytic activity">
    <reaction evidence="3">
        <text>3'-dephospho-CoA + ATP = ADP + CoA + H(+)</text>
        <dbReference type="Rhea" id="RHEA:18245"/>
        <dbReference type="ChEBI" id="CHEBI:15378"/>
        <dbReference type="ChEBI" id="CHEBI:30616"/>
        <dbReference type="ChEBI" id="CHEBI:57287"/>
        <dbReference type="ChEBI" id="CHEBI:57328"/>
        <dbReference type="ChEBI" id="CHEBI:456216"/>
        <dbReference type="EC" id="2.7.1.24"/>
    </reaction>
</comment>
<dbReference type="Pfam" id="PF01121">
    <property type="entry name" value="CoaE"/>
    <property type="match status" value="1"/>
</dbReference>
<comment type="similarity">
    <text evidence="3">Belongs to the CoaE family.</text>
</comment>
<dbReference type="GO" id="GO:0004140">
    <property type="term" value="F:dephospho-CoA kinase activity"/>
    <property type="evidence" value="ECO:0007669"/>
    <property type="project" value="UniProtKB-UniRule"/>
</dbReference>
<dbReference type="HAMAP" id="MF_00376">
    <property type="entry name" value="Dephospho_CoA_kinase"/>
    <property type="match status" value="1"/>
</dbReference>
<sequence>MSDKKVIGLTGTMGSGKSTVRKLLSDRLAAIDCDELSARLLEPGNKGYESLKEAGMLYVDPNGFQDKQKTAELVFSNPKYKKQYERILHPLILEEMDEWANRQTEDCVIEVPLLFELNLQDRFDETWTVTASEPVALARTKQNRHIDIEQQLARRKHQMPDSLKIELADRVITNDGSLNDLKAQLDVLLEKLHS</sequence>
<dbReference type="GO" id="GO:0015937">
    <property type="term" value="P:coenzyme A biosynthetic process"/>
    <property type="evidence" value="ECO:0007669"/>
    <property type="project" value="UniProtKB-UniRule"/>
</dbReference>
<dbReference type="Gene3D" id="3.40.50.300">
    <property type="entry name" value="P-loop containing nucleotide triphosphate hydrolases"/>
    <property type="match status" value="1"/>
</dbReference>
<dbReference type="NCBIfam" id="TIGR00152">
    <property type="entry name" value="dephospho-CoA kinase"/>
    <property type="match status" value="1"/>
</dbReference>
<dbReference type="CDD" id="cd02022">
    <property type="entry name" value="DPCK"/>
    <property type="match status" value="1"/>
</dbReference>
<evidence type="ECO:0000256" key="2">
    <source>
        <dbReference type="ARBA" id="ARBA00022840"/>
    </source>
</evidence>
<keyword evidence="3" id="KW-0173">Coenzyme A biosynthesis</keyword>
<protein>
    <recommendedName>
        <fullName evidence="3 4">Dephospho-CoA kinase</fullName>
        <ecNumber evidence="3 4">2.7.1.24</ecNumber>
    </recommendedName>
    <alternativeName>
        <fullName evidence="3">Dephosphocoenzyme A kinase</fullName>
    </alternativeName>
</protein>
<evidence type="ECO:0000256" key="1">
    <source>
        <dbReference type="ARBA" id="ARBA00022741"/>
    </source>
</evidence>
<dbReference type="Proteomes" id="UP000186341">
    <property type="component" value="Unassembled WGS sequence"/>
</dbReference>
<keyword evidence="1 3" id="KW-0547">Nucleotide-binding</keyword>
<dbReference type="EC" id="2.7.1.24" evidence="3 4"/>
<comment type="caution">
    <text evidence="5">The sequence shown here is derived from an EMBL/GenBank/DDBJ whole genome shotgun (WGS) entry which is preliminary data.</text>
</comment>
<feature type="binding site" evidence="3">
    <location>
        <begin position="14"/>
        <end position="19"/>
    </location>
    <ligand>
        <name>ATP</name>
        <dbReference type="ChEBI" id="CHEBI:30616"/>
    </ligand>
</feature>
<dbReference type="UniPathway" id="UPA00241">
    <property type="reaction ID" value="UER00356"/>
</dbReference>
<reference evidence="5 6" key="1">
    <citation type="submission" date="2016-11" db="EMBL/GenBank/DDBJ databases">
        <title>Description of two novel members of the family Erysipelotrichaceae: Ileibacterium lipovorans gen. nov., sp. nov. and Dubosiella newyorkensis, gen. nov., sp. nov.</title>
        <authorList>
            <person name="Cox L.M."/>
            <person name="Sohn J."/>
            <person name="Tyrrell K.L."/>
            <person name="Citron D.M."/>
            <person name="Lawson P.A."/>
            <person name="Patel N.B."/>
            <person name="Iizumi T."/>
            <person name="Perez-Perez G.I."/>
            <person name="Goldstein E.J."/>
            <person name="Blaser M.J."/>
        </authorList>
    </citation>
    <scope>NUCLEOTIDE SEQUENCE [LARGE SCALE GENOMIC DNA]</scope>
    <source>
        <strain evidence="5 6">NYU-BL-A3</strain>
    </source>
</reference>
<dbReference type="AlphaFoldDB" id="A0A1U7NFU9"/>
<dbReference type="PROSITE" id="PS51219">
    <property type="entry name" value="DPCK"/>
    <property type="match status" value="1"/>
</dbReference>
<dbReference type="GO" id="GO:0005524">
    <property type="term" value="F:ATP binding"/>
    <property type="evidence" value="ECO:0007669"/>
    <property type="project" value="UniProtKB-UniRule"/>
</dbReference>
<proteinExistence type="inferred from homology"/>
<keyword evidence="3 5" id="KW-0418">Kinase</keyword>
<dbReference type="GO" id="GO:0005737">
    <property type="term" value="C:cytoplasm"/>
    <property type="evidence" value="ECO:0007669"/>
    <property type="project" value="UniProtKB-SubCell"/>
</dbReference>
<keyword evidence="6" id="KW-1185">Reference proteome</keyword>
<organism evidence="5 6">
    <name type="scientific">Ileibacterium valens</name>
    <dbReference type="NCBI Taxonomy" id="1862668"/>
    <lineage>
        <taxon>Bacteria</taxon>
        <taxon>Bacillati</taxon>
        <taxon>Bacillota</taxon>
        <taxon>Erysipelotrichia</taxon>
        <taxon>Erysipelotrichales</taxon>
        <taxon>Erysipelotrichaceae</taxon>
        <taxon>Ileibacterium</taxon>
    </lineage>
</organism>
<dbReference type="EMBL" id="MPJW01000135">
    <property type="protein sequence ID" value="OLU39463.1"/>
    <property type="molecule type" value="Genomic_DNA"/>
</dbReference>
<evidence type="ECO:0000313" key="6">
    <source>
        <dbReference type="Proteomes" id="UP000186341"/>
    </source>
</evidence>
<dbReference type="InterPro" id="IPR027417">
    <property type="entry name" value="P-loop_NTPase"/>
</dbReference>
<dbReference type="SUPFAM" id="SSF52540">
    <property type="entry name" value="P-loop containing nucleoside triphosphate hydrolases"/>
    <property type="match status" value="1"/>
</dbReference>
<comment type="function">
    <text evidence="3">Catalyzes the phosphorylation of the 3'-hydroxyl group of dephosphocoenzyme A to form coenzyme A.</text>
</comment>
<evidence type="ECO:0000313" key="5">
    <source>
        <dbReference type="EMBL" id="OLU39463.1"/>
    </source>
</evidence>
<keyword evidence="3" id="KW-0963">Cytoplasm</keyword>
<evidence type="ECO:0000256" key="3">
    <source>
        <dbReference type="HAMAP-Rule" id="MF_00376"/>
    </source>
</evidence>
<name>A0A1U7NFU9_9FIRM</name>
<dbReference type="PANTHER" id="PTHR10695">
    <property type="entry name" value="DEPHOSPHO-COA KINASE-RELATED"/>
    <property type="match status" value="1"/>
</dbReference>
<gene>
    <name evidence="3" type="primary">coaE</name>
    <name evidence="5" type="ORF">BO222_06630</name>
</gene>
<keyword evidence="3" id="KW-0808">Transferase</keyword>